<feature type="chain" id="PRO_5043430999" evidence="1">
    <location>
        <begin position="28"/>
        <end position="113"/>
    </location>
</feature>
<dbReference type="EMBL" id="FMCQ01000006">
    <property type="protein sequence ID" value="SCE97399.1"/>
    <property type="molecule type" value="Genomic_DNA"/>
</dbReference>
<gene>
    <name evidence="3" type="ORF">GA0070562_4661</name>
    <name evidence="2" type="ORF">J5U46_22350</name>
</gene>
<protein>
    <submittedName>
        <fullName evidence="2">Uncharacterized protein</fullName>
    </submittedName>
</protein>
<dbReference type="AlphaFoldDB" id="A0AAW4JM16"/>
<dbReference type="Proteomes" id="UP000199405">
    <property type="component" value="Unassembled WGS sequence"/>
</dbReference>
<dbReference type="EMBL" id="JAGFVQ010000053">
    <property type="protein sequence ID" value="MBO4142893.1"/>
    <property type="molecule type" value="Genomic_DNA"/>
</dbReference>
<accession>A0AAW4JM16</accession>
<keyword evidence="4" id="KW-1185">Reference proteome</keyword>
<evidence type="ECO:0000313" key="4">
    <source>
        <dbReference type="Proteomes" id="UP000199405"/>
    </source>
</evidence>
<evidence type="ECO:0000313" key="5">
    <source>
        <dbReference type="Proteomes" id="UP000669887"/>
    </source>
</evidence>
<reference evidence="3 4" key="1">
    <citation type="submission" date="2016-06" db="EMBL/GenBank/DDBJ databases">
        <authorList>
            <person name="Varghese N."/>
            <person name="Submissions Spin"/>
        </authorList>
    </citation>
    <scope>NUCLEOTIDE SEQUENCE [LARGE SCALE GENOMIC DNA]</scope>
    <source>
        <strain evidence="3 4">DSM 45142</strain>
    </source>
</reference>
<evidence type="ECO:0000256" key="1">
    <source>
        <dbReference type="SAM" id="SignalP"/>
    </source>
</evidence>
<sequence>MRRRRTGLMAALATGVLSLASCGGGDAGTDPETYLRDAMREAVSVKQETGQFPRGVSDLSVGDYDGVGVVTFVTDNDASALCVQLSVPDAKRSVYSADPGQVADGACDMDRVR</sequence>
<dbReference type="Proteomes" id="UP000669887">
    <property type="component" value="Unassembled WGS sequence"/>
</dbReference>
<reference evidence="2" key="2">
    <citation type="submission" date="2021-03" db="EMBL/GenBank/DDBJ databases">
        <title>X isolated from Micromonospora tulbaghiae.</title>
        <authorList>
            <person name="Stennett H.L."/>
        </authorList>
    </citation>
    <scope>NUCLEOTIDE SEQUENCE</scope>
    <source>
        <strain evidence="2">28M1-20</strain>
    </source>
</reference>
<evidence type="ECO:0000313" key="3">
    <source>
        <dbReference type="EMBL" id="SCE97399.1"/>
    </source>
</evidence>
<keyword evidence="1" id="KW-0732">Signal</keyword>
<feature type="signal peptide" evidence="1">
    <location>
        <begin position="1"/>
        <end position="27"/>
    </location>
</feature>
<evidence type="ECO:0000313" key="2">
    <source>
        <dbReference type="EMBL" id="MBO4142893.1"/>
    </source>
</evidence>
<dbReference type="GeneID" id="93471393"/>
<proteinExistence type="predicted"/>
<organism evidence="2 5">
    <name type="scientific">Micromonospora tulbaghiae</name>
    <dbReference type="NCBI Taxonomy" id="479978"/>
    <lineage>
        <taxon>Bacteria</taxon>
        <taxon>Bacillati</taxon>
        <taxon>Actinomycetota</taxon>
        <taxon>Actinomycetes</taxon>
        <taxon>Micromonosporales</taxon>
        <taxon>Micromonosporaceae</taxon>
        <taxon>Micromonospora</taxon>
    </lineage>
</organism>
<dbReference type="PROSITE" id="PS51257">
    <property type="entry name" value="PROKAR_LIPOPROTEIN"/>
    <property type="match status" value="1"/>
</dbReference>
<name>A0AAW4JM16_9ACTN</name>
<dbReference type="RefSeq" id="WP_139135468.1">
    <property type="nucleotide sequence ID" value="NZ_FMCQ01000006.1"/>
</dbReference>
<comment type="caution">
    <text evidence="2">The sequence shown here is derived from an EMBL/GenBank/DDBJ whole genome shotgun (WGS) entry which is preliminary data.</text>
</comment>